<gene>
    <name evidence="5" type="ORF">LITE_LOCUS36717</name>
</gene>
<dbReference type="InterPro" id="IPR014811">
    <property type="entry name" value="ArgoL1"/>
</dbReference>
<dbReference type="FunFam" id="2.170.260.10:FF:000001">
    <property type="entry name" value="Protein argonaute-2"/>
    <property type="match status" value="1"/>
</dbReference>
<dbReference type="InterPro" id="IPR003100">
    <property type="entry name" value="PAZ_dom"/>
</dbReference>
<dbReference type="PANTHER" id="PTHR22891">
    <property type="entry name" value="EUKARYOTIC TRANSLATION INITIATION FACTOR 2C"/>
    <property type="match status" value="1"/>
</dbReference>
<dbReference type="EMBL" id="CAMGYJ010000008">
    <property type="protein sequence ID" value="CAI0465696.1"/>
    <property type="molecule type" value="Genomic_DNA"/>
</dbReference>
<dbReference type="Pfam" id="PF08699">
    <property type="entry name" value="ArgoL1"/>
    <property type="match status" value="1"/>
</dbReference>
<evidence type="ECO:0000256" key="1">
    <source>
        <dbReference type="ARBA" id="ARBA00008201"/>
    </source>
</evidence>
<feature type="domain" description="PAZ" evidence="4">
    <location>
        <begin position="356"/>
        <end position="465"/>
    </location>
</feature>
<dbReference type="InterPro" id="IPR032474">
    <property type="entry name" value="Argonaute_N"/>
</dbReference>
<dbReference type="Pfam" id="PF16486">
    <property type="entry name" value="ArgoN"/>
    <property type="match status" value="1"/>
</dbReference>
<evidence type="ECO:0000256" key="2">
    <source>
        <dbReference type="ARBA" id="ARBA00023158"/>
    </source>
</evidence>
<organism evidence="5 6">
    <name type="scientific">Linum tenue</name>
    <dbReference type="NCBI Taxonomy" id="586396"/>
    <lineage>
        <taxon>Eukaryota</taxon>
        <taxon>Viridiplantae</taxon>
        <taxon>Streptophyta</taxon>
        <taxon>Embryophyta</taxon>
        <taxon>Tracheophyta</taxon>
        <taxon>Spermatophyta</taxon>
        <taxon>Magnoliopsida</taxon>
        <taxon>eudicotyledons</taxon>
        <taxon>Gunneridae</taxon>
        <taxon>Pentapetalae</taxon>
        <taxon>rosids</taxon>
        <taxon>fabids</taxon>
        <taxon>Malpighiales</taxon>
        <taxon>Linaceae</taxon>
        <taxon>Linum</taxon>
    </lineage>
</organism>
<dbReference type="CDD" id="cd02846">
    <property type="entry name" value="PAZ_argonaute_like"/>
    <property type="match status" value="1"/>
</dbReference>
<evidence type="ECO:0000259" key="4">
    <source>
        <dbReference type="PROSITE" id="PS50821"/>
    </source>
</evidence>
<dbReference type="PROSITE" id="PS50821">
    <property type="entry name" value="PAZ"/>
    <property type="match status" value="1"/>
</dbReference>
<evidence type="ECO:0000313" key="5">
    <source>
        <dbReference type="EMBL" id="CAI0465696.1"/>
    </source>
</evidence>
<dbReference type="SMART" id="SM01163">
    <property type="entry name" value="DUF1785"/>
    <property type="match status" value="1"/>
</dbReference>
<dbReference type="Gene3D" id="2.170.260.10">
    <property type="entry name" value="paz domain"/>
    <property type="match status" value="1"/>
</dbReference>
<accession>A0AAV0P5T6</accession>
<dbReference type="GO" id="GO:0031047">
    <property type="term" value="P:regulatory ncRNA-mediated gene silencing"/>
    <property type="evidence" value="ECO:0007669"/>
    <property type="project" value="UniProtKB-KW"/>
</dbReference>
<dbReference type="SUPFAM" id="SSF101690">
    <property type="entry name" value="PAZ domain"/>
    <property type="match status" value="1"/>
</dbReference>
<proteinExistence type="inferred from homology"/>
<feature type="region of interest" description="Disordered" evidence="3">
    <location>
        <begin position="1"/>
        <end position="118"/>
    </location>
</feature>
<feature type="compositionally biased region" description="Basic residues" evidence="3">
    <location>
        <begin position="70"/>
        <end position="79"/>
    </location>
</feature>
<comment type="similarity">
    <text evidence="1">Belongs to the argonaute family. Ago subfamily.</text>
</comment>
<comment type="caution">
    <text evidence="5">The sequence shown here is derived from an EMBL/GenBank/DDBJ whole genome shotgun (WGS) entry which is preliminary data.</text>
</comment>
<protein>
    <recommendedName>
        <fullName evidence="4">PAZ domain-containing protein</fullName>
    </recommendedName>
</protein>
<evidence type="ECO:0000313" key="6">
    <source>
        <dbReference type="Proteomes" id="UP001154282"/>
    </source>
</evidence>
<dbReference type="Pfam" id="PF02170">
    <property type="entry name" value="PAZ"/>
    <property type="match status" value="1"/>
</dbReference>
<evidence type="ECO:0000256" key="3">
    <source>
        <dbReference type="SAM" id="MobiDB-lite"/>
    </source>
</evidence>
<name>A0AAV0P5T6_9ROSI</name>
<dbReference type="Proteomes" id="UP001154282">
    <property type="component" value="Unassembled WGS sequence"/>
</dbReference>
<reference evidence="5" key="1">
    <citation type="submission" date="2022-08" db="EMBL/GenBank/DDBJ databases">
        <authorList>
            <person name="Gutierrez-Valencia J."/>
        </authorList>
    </citation>
    <scope>NUCLEOTIDE SEQUENCE</scope>
</reference>
<keyword evidence="6" id="KW-1185">Reference proteome</keyword>
<dbReference type="AlphaFoldDB" id="A0AAV0P5T6"/>
<sequence>MPIGQMKESSEQHLVIKPQFQNVANRPAKNRKTAQNGKGPPSQSQETHNAAATTKPQNESSSSPPAAGKNRGRRRSRGGRKSDQAEAFMRPSSRPCTVAHKPANGRGDDDDGVGGSLPNGSIENCGAMVTGQPQQLGFPTSSKSLNFAQRPGFGQLGTKCVVKANHFFAELPNKDLNQYDVTITPEVASRTINRAIMAELVRLHRDSDLGMRLPAYDGRKSLYTAGQLPFAWKEFTIKLIDDEDGVNGPKREREYKVAIKFVARANMYHLGQFLAGKRADAPQEALQILDIVLRELSSKRYCPIGRSFFSPDIRAPQRLGEGLESWCGFYQSIRPTQMGLSLNIDMASAAFIEPLPVVEYVAQLLGKDVLSRPLSDSDRVKIKKALRGVKVEVTHRGNVRRKYRVSGLTAQPTRELVFPVDDNSTMKSVVEYFQEMYGFTIQHTHLPCLQVGNQKKANYLPMEVA</sequence>
<keyword evidence="2" id="KW-0943">RNA-mediated gene silencing</keyword>
<dbReference type="GO" id="GO:0003723">
    <property type="term" value="F:RNA binding"/>
    <property type="evidence" value="ECO:0007669"/>
    <property type="project" value="InterPro"/>
</dbReference>
<dbReference type="InterPro" id="IPR036085">
    <property type="entry name" value="PAZ_dom_sf"/>
</dbReference>
<feature type="compositionally biased region" description="Polar residues" evidence="3">
    <location>
        <begin position="33"/>
        <end position="64"/>
    </location>
</feature>